<keyword evidence="3 5" id="KW-1133">Transmembrane helix</keyword>
<evidence type="ECO:0000256" key="3">
    <source>
        <dbReference type="ARBA" id="ARBA00022989"/>
    </source>
</evidence>
<sequence>MQKRKKSIKKTRLTLMTPDYIHQATESMIKHMHEVLTSEKFQTILANAATNQDKPVTAYLKKQPPLNPQNTTKNFTRFVARVGPIFSFRDRVMLLLSWEKPLDTWISLIVYCLMCLYPKLLLFIPQLFLIYLILSNHSNLKKKKENGSIIKRSIRRDKRIMNPSSSTPLSNTTSTSTAYIKKEGKKGIDSPTPTLLPFPFSLFQPGSDDSPEYLRNLQNIQNSMGEVSDAYDWIVEQSSHIDWSSEQETVHILQLLVASIFMTSIVAIFVPLNMVFLSAGLFVYASNTRFAKYIMKELQPYMVQSGKRYVKSWHDWYKQSENILDRELSTGEVSIFENQVWTSDLGYIHDQQAPWSTWTGHQSWTAKTQVKPPKGHRWKQLEWTIDKAGPWVDSELGVEICVSVDKFGWVYTEDPVRLSMPKTRRRRWIRTYEKVKLK</sequence>
<comment type="subcellular location">
    <subcellularLocation>
        <location evidence="1">Membrane</location>
        <topology evidence="1">Multi-pass membrane protein</topology>
    </subcellularLocation>
</comment>
<dbReference type="AlphaFoldDB" id="A0A1X0QMA8"/>
<evidence type="ECO:0000256" key="2">
    <source>
        <dbReference type="ARBA" id="ARBA00022692"/>
    </source>
</evidence>
<name>A0A1X0QMA8_RHIZD</name>
<evidence type="ECO:0000313" key="7">
    <source>
        <dbReference type="EMBL" id="ORE00888.1"/>
    </source>
</evidence>
<dbReference type="GO" id="GO:0007031">
    <property type="term" value="P:peroxisome organization"/>
    <property type="evidence" value="ECO:0007669"/>
    <property type="project" value="UniProtKB-ARBA"/>
</dbReference>
<evidence type="ECO:0000256" key="4">
    <source>
        <dbReference type="ARBA" id="ARBA00023136"/>
    </source>
</evidence>
<dbReference type="PANTHER" id="PTHR28304:SF2">
    <property type="entry name" value="PEROXISOMAL MEMBRANE PROTEIN PEX29"/>
    <property type="match status" value="1"/>
</dbReference>
<dbReference type="GO" id="GO:0005778">
    <property type="term" value="C:peroxisomal membrane"/>
    <property type="evidence" value="ECO:0007669"/>
    <property type="project" value="TreeGrafter"/>
</dbReference>
<dbReference type="OrthoDB" id="74314at2759"/>
<dbReference type="EMBL" id="KV922232">
    <property type="protein sequence ID" value="ORE00888.1"/>
    <property type="molecule type" value="Genomic_DNA"/>
</dbReference>
<evidence type="ECO:0000256" key="1">
    <source>
        <dbReference type="ARBA" id="ARBA00004141"/>
    </source>
</evidence>
<evidence type="ECO:0000259" key="6">
    <source>
        <dbReference type="Pfam" id="PF06398"/>
    </source>
</evidence>
<organism evidence="7">
    <name type="scientific">Rhizopus microsporus var. microsporus</name>
    <dbReference type="NCBI Taxonomy" id="86635"/>
    <lineage>
        <taxon>Eukaryota</taxon>
        <taxon>Fungi</taxon>
        <taxon>Fungi incertae sedis</taxon>
        <taxon>Mucoromycota</taxon>
        <taxon>Mucoromycotina</taxon>
        <taxon>Mucoromycetes</taxon>
        <taxon>Mucorales</taxon>
        <taxon>Mucorineae</taxon>
        <taxon>Rhizopodaceae</taxon>
        <taxon>Rhizopus</taxon>
    </lineage>
</organism>
<gene>
    <name evidence="7" type="ORF">BCV72DRAFT_92084</name>
</gene>
<proteinExistence type="predicted"/>
<reference evidence="7" key="1">
    <citation type="journal article" date="2016" name="Proc. Natl. Acad. Sci. U.S.A.">
        <title>Lipid metabolic changes in an early divergent fungus govern the establishment of a mutualistic symbiosis with endobacteria.</title>
        <authorList>
            <person name="Lastovetsky O.A."/>
            <person name="Gaspar M.L."/>
            <person name="Mondo S.J."/>
            <person name="LaButti K.M."/>
            <person name="Sandor L."/>
            <person name="Grigoriev I.V."/>
            <person name="Henry S.A."/>
            <person name="Pawlowska T.E."/>
        </authorList>
    </citation>
    <scope>NUCLEOTIDE SEQUENCE [LARGE SCALE GENOMIC DNA]</scope>
    <source>
        <strain evidence="7">ATCC 52814</strain>
    </source>
</reference>
<keyword evidence="4 5" id="KW-0472">Membrane</keyword>
<dbReference type="VEuPathDB" id="FungiDB:BCV72DRAFT_92084"/>
<dbReference type="Proteomes" id="UP000242414">
    <property type="component" value="Unassembled WGS sequence"/>
</dbReference>
<dbReference type="PANTHER" id="PTHR28304">
    <property type="entry name" value="PEROXISOMAL MEMBRANE PROTEIN PEX29"/>
    <property type="match status" value="1"/>
</dbReference>
<dbReference type="Pfam" id="PF06398">
    <property type="entry name" value="Pex24p"/>
    <property type="match status" value="1"/>
</dbReference>
<feature type="domain" description="TECPR1-like DysF" evidence="6">
    <location>
        <begin position="66"/>
        <end position="430"/>
    </location>
</feature>
<feature type="transmembrane region" description="Helical" evidence="5">
    <location>
        <begin position="108"/>
        <end position="134"/>
    </location>
</feature>
<accession>A0A1X0QMA8</accession>
<dbReference type="InterPro" id="IPR010482">
    <property type="entry name" value="TECPR1-like_DysF"/>
</dbReference>
<evidence type="ECO:0000256" key="5">
    <source>
        <dbReference type="SAM" id="Phobius"/>
    </source>
</evidence>
<protein>
    <recommendedName>
        <fullName evidence="6">TECPR1-like DysF domain-containing protein</fullName>
    </recommendedName>
</protein>
<feature type="transmembrane region" description="Helical" evidence="5">
    <location>
        <begin position="252"/>
        <end position="285"/>
    </location>
</feature>
<dbReference type="InterPro" id="IPR052816">
    <property type="entry name" value="Peroxisomal_Membrane_PEX28-32"/>
</dbReference>
<keyword evidence="2 5" id="KW-0812">Transmembrane</keyword>